<comment type="similarity">
    <text evidence="4">Belongs to the methyltransferase superfamily. YrrT family.</text>
</comment>
<sequence length="213" mass="24800">MGREFIQAFNKWAVDYDRSVAGGLPEYHEVFQNYPEILEAVAGQARGTVLEFGVGTGNLTGKLLEKGLEVYGIEPSQKMREKAKEKLPNINLSDGDFIDFTPPDVPINSIVSSYAFHHLNHQEKSVALEKYRTLLTPQGRIVFADTLFGSEMERKRIELEAKRKGYYNLLKDLRTEYYPLRKELYEMFRMNHFVPYFKQMNEFVWMILAIKED</sequence>
<dbReference type="Gene3D" id="3.40.50.150">
    <property type="entry name" value="Vaccinia Virus protein VP39"/>
    <property type="match status" value="1"/>
</dbReference>
<keyword evidence="2 4" id="KW-0808">Transferase</keyword>
<dbReference type="PANTHER" id="PTHR43861">
    <property type="entry name" value="TRANS-ACONITATE 2-METHYLTRANSFERASE-RELATED"/>
    <property type="match status" value="1"/>
</dbReference>
<dbReference type="SUPFAM" id="SSF53335">
    <property type="entry name" value="S-adenosyl-L-methionine-dependent methyltransferases"/>
    <property type="match status" value="1"/>
</dbReference>
<dbReference type="GO" id="GO:0008757">
    <property type="term" value="F:S-adenosylmethionine-dependent methyltransferase activity"/>
    <property type="evidence" value="ECO:0007669"/>
    <property type="project" value="UniProtKB-UniRule"/>
</dbReference>
<dbReference type="EC" id="2.1.1.-" evidence="4"/>
<dbReference type="PANTHER" id="PTHR43861:SF1">
    <property type="entry name" value="TRANS-ACONITATE 2-METHYLTRANSFERASE"/>
    <property type="match status" value="1"/>
</dbReference>
<dbReference type="GO" id="GO:0032259">
    <property type="term" value="P:methylation"/>
    <property type="evidence" value="ECO:0007669"/>
    <property type="project" value="UniProtKB-KW"/>
</dbReference>
<organism evidence="6">
    <name type="scientific">Sporolactobacillus sp. Y61</name>
    <dbReference type="NCBI Taxonomy" id="3160863"/>
    <lineage>
        <taxon>Bacteria</taxon>
        <taxon>Bacillati</taxon>
        <taxon>Bacillota</taxon>
        <taxon>Bacilli</taxon>
        <taxon>Bacillales</taxon>
        <taxon>Sporolactobacillaceae</taxon>
        <taxon>Sporolactobacillus</taxon>
    </lineage>
</organism>
<evidence type="ECO:0000256" key="2">
    <source>
        <dbReference type="ARBA" id="ARBA00022679"/>
    </source>
</evidence>
<dbReference type="InterPro" id="IPR029063">
    <property type="entry name" value="SAM-dependent_MTases_sf"/>
</dbReference>
<evidence type="ECO:0000256" key="1">
    <source>
        <dbReference type="ARBA" id="ARBA00022603"/>
    </source>
</evidence>
<dbReference type="CDD" id="cd02440">
    <property type="entry name" value="AdoMet_MTases"/>
    <property type="match status" value="1"/>
</dbReference>
<feature type="binding site" evidence="4">
    <location>
        <position position="96"/>
    </location>
    <ligand>
        <name>S-adenosyl-L-methionine</name>
        <dbReference type="ChEBI" id="CHEBI:59789"/>
    </ligand>
</feature>
<dbReference type="HAMAP" id="MF_02100">
    <property type="entry name" value="Methyltr_YrrT"/>
    <property type="match status" value="1"/>
</dbReference>
<evidence type="ECO:0000256" key="4">
    <source>
        <dbReference type="HAMAP-Rule" id="MF_02100"/>
    </source>
</evidence>
<feature type="domain" description="Methyltransferase" evidence="5">
    <location>
        <begin position="49"/>
        <end position="139"/>
    </location>
</feature>
<dbReference type="AlphaFoldDB" id="A0AAU8IE10"/>
<dbReference type="Pfam" id="PF13649">
    <property type="entry name" value="Methyltransf_25"/>
    <property type="match status" value="1"/>
</dbReference>
<name>A0AAU8IE10_9BACL</name>
<evidence type="ECO:0000256" key="3">
    <source>
        <dbReference type="ARBA" id="ARBA00022691"/>
    </source>
</evidence>
<dbReference type="InterPro" id="IPR041698">
    <property type="entry name" value="Methyltransf_25"/>
</dbReference>
<keyword evidence="3 4" id="KW-0949">S-adenosyl-L-methionine</keyword>
<gene>
    <name evidence="6" type="ORF">ABNN70_13085</name>
</gene>
<protein>
    <recommendedName>
        <fullName evidence="4">Uncharacterized methyltransferase ABNN70_13085</fullName>
        <ecNumber evidence="4">2.1.1.-</ecNumber>
    </recommendedName>
</protein>
<dbReference type="RefSeq" id="WP_129928292.1">
    <property type="nucleotide sequence ID" value="NZ_CP159510.1"/>
</dbReference>
<evidence type="ECO:0000313" key="6">
    <source>
        <dbReference type="EMBL" id="XCJ16571.1"/>
    </source>
</evidence>
<dbReference type="InterPro" id="IPR023553">
    <property type="entry name" value="Uncharacterised_MeTfrase_YrrT"/>
</dbReference>
<evidence type="ECO:0000259" key="5">
    <source>
        <dbReference type="Pfam" id="PF13649"/>
    </source>
</evidence>
<feature type="binding site" evidence="4">
    <location>
        <position position="74"/>
    </location>
    <ligand>
        <name>S-adenosyl-L-methionine</name>
        <dbReference type="ChEBI" id="CHEBI:59789"/>
    </ligand>
</feature>
<reference evidence="6" key="1">
    <citation type="submission" date="2024-06" db="EMBL/GenBank/DDBJ databases">
        <authorList>
            <person name="Fan A."/>
            <person name="Zhang F.Y."/>
            <person name="Zhang L."/>
        </authorList>
    </citation>
    <scope>NUCLEOTIDE SEQUENCE</scope>
    <source>
        <strain evidence="6">Y61</strain>
    </source>
</reference>
<comment type="function">
    <text evidence="4">Could be a S-adenosyl-L-methionine-dependent methyltransferase.</text>
</comment>
<keyword evidence="1 4" id="KW-0489">Methyltransferase</keyword>
<feature type="binding site" evidence="4">
    <location>
        <position position="53"/>
    </location>
    <ligand>
        <name>S-adenosyl-L-methionine</name>
        <dbReference type="ChEBI" id="CHEBI:59789"/>
    </ligand>
</feature>
<dbReference type="EMBL" id="CP159510">
    <property type="protein sequence ID" value="XCJ16571.1"/>
    <property type="molecule type" value="Genomic_DNA"/>
</dbReference>
<proteinExistence type="inferred from homology"/>
<accession>A0AAU8IE10</accession>